<evidence type="ECO:0000256" key="2">
    <source>
        <dbReference type="PROSITE-ProRule" id="PRU00023"/>
    </source>
</evidence>
<dbReference type="InterPro" id="IPR027417">
    <property type="entry name" value="P-loop_NTPase"/>
</dbReference>
<evidence type="ECO:0000259" key="3">
    <source>
        <dbReference type="Pfam" id="PF22939"/>
    </source>
</evidence>
<dbReference type="Gene3D" id="1.25.40.20">
    <property type="entry name" value="Ankyrin repeat-containing domain"/>
    <property type="match status" value="3"/>
</dbReference>
<keyword evidence="2" id="KW-0040">ANK repeat</keyword>
<evidence type="ECO:0000313" key="6">
    <source>
        <dbReference type="Proteomes" id="UP000054821"/>
    </source>
</evidence>
<feature type="repeat" description="ANK" evidence="2">
    <location>
        <begin position="633"/>
        <end position="665"/>
    </location>
</feature>
<dbReference type="Proteomes" id="UP000054821">
    <property type="component" value="Unassembled WGS sequence"/>
</dbReference>
<evidence type="ECO:0000259" key="4">
    <source>
        <dbReference type="Pfam" id="PF24883"/>
    </source>
</evidence>
<dbReference type="PANTHER" id="PTHR10039">
    <property type="entry name" value="AMELOGENIN"/>
    <property type="match status" value="1"/>
</dbReference>
<gene>
    <name evidence="5" type="ORF">TGAM01_v209609</name>
</gene>
<dbReference type="Pfam" id="PF12796">
    <property type="entry name" value="Ank_2"/>
    <property type="match status" value="2"/>
</dbReference>
<dbReference type="Pfam" id="PF24883">
    <property type="entry name" value="NPHP3_N"/>
    <property type="match status" value="1"/>
</dbReference>
<sequence>MDSRVISGNTFGPNAIVVQGNLTSPEPLWTVNNAAHADRQRREREIEILRRLYKSPYEDRKDRNPDRTRGTCEWFVAHKLFQEWQESKQSTTLWVSADPGCGKSVLSKHLIDSVLQSTASRTICYFFFKDDFEDQKNVVSALCCILYQLFKQKRVLLSEAVLEQFEVYGEEITSSFGKLWSALLSVAEDRNAGEIICLLDAIDECEDHGRSQLARALQTLYNTGRSFNLKFLLTSRPYVSIQHGFRPPDIPELAVIHLSGESDDEMVKISLEIDIFIRARVRVVGEKLKLGSDEQGILLRELMRVPNRTYLWVHLTLDLIEQDLDLDKSGIVRITSHLPNTVEEAYERILSRSRNFEEAKKLLHIVVSAARPLTLSEMNLALTLRSHHQSYDDLNLKSEERFRENVRDLCGLFIAVIDSRVYLLHQTAKEFLVQTKPSNVSKRNQAITKWKHSLWPQESHRILAEICIWHLLFAEFGAQSPKGKTMNFQHNDQRVFLDYSAKHWTTHVRESHIDVKNSLSQLISKLCDGTSSRCLTWLRIYWRSTNTDFPQNFTALMIASYFGLTTVMKLLLILDSTDVNSRDGTYKRSALSWAAGNGYYVAVKLLIEGVRSHWKGLEILFKAGAQVDSVDRHNLTPLSYAVLNGHAAIAELLLEAGARVDTRDSIGGTPSFYAVCNGHEHIVNLLLKRGINIDSEEDMSMALLLSAAEKGHAGIVKLLLDKGRVDPNSKDKNGNTPLYLAVKNGYKPIIELLLEKLGDKVVITNKIVQAAVDNSWNGKQIMSLLLKQQRDPITITEEIMHTITTGFDEEVMALLLNRRGDQITITEDVLKAAASNLKGAKIMALLLDQRGDQITITEDVIKAAASNSEGAEIMALLLDQRGDQITITEDVIKAAASNSKGAEIMALLLDRRGDQIEITEDIVKAAAGNWNGQKVMALLLDQRGDQITITENIFKAAARNSNSNPMISLLLDRRGDHFTEDIVKAAARHWHGKEIMALLLDRRGDQIAITEEVVKAAAGNEFSKGIMALLLDRRGDHITITEGVIQAAVENQHSKEMMALLFDRRADHITITEDIIKSAVKNRWSGNEVIKLLLDQRGGQMIITEEIIEAAAKNETRGKEIITLLFEQKGGQMLITEKVIKAAARNELSGKEIMELLLNW</sequence>
<feature type="repeat" description="ANK" evidence="2">
    <location>
        <begin position="666"/>
        <end position="698"/>
    </location>
</feature>
<dbReference type="InterPro" id="IPR054471">
    <property type="entry name" value="GPIID_WHD"/>
</dbReference>
<dbReference type="InterPro" id="IPR055530">
    <property type="entry name" value="DUF7104"/>
</dbReference>
<dbReference type="InterPro" id="IPR002110">
    <property type="entry name" value="Ankyrin_rpt"/>
</dbReference>
<dbReference type="PANTHER" id="PTHR10039:SF14">
    <property type="entry name" value="NACHT DOMAIN-CONTAINING PROTEIN"/>
    <property type="match status" value="1"/>
</dbReference>
<dbReference type="AlphaFoldDB" id="A0A2P4ZBA0"/>
<feature type="repeat" description="ANK" evidence="2">
    <location>
        <begin position="733"/>
        <end position="765"/>
    </location>
</feature>
<dbReference type="SUPFAM" id="SSF52540">
    <property type="entry name" value="P-loop containing nucleoside triphosphate hydrolases"/>
    <property type="match status" value="1"/>
</dbReference>
<name>A0A2P4ZBA0_9HYPO</name>
<feature type="domain" description="GPI inositol-deacylase winged helix" evidence="3">
    <location>
        <begin position="347"/>
        <end position="434"/>
    </location>
</feature>
<dbReference type="Gene3D" id="3.40.50.300">
    <property type="entry name" value="P-loop containing nucleotide triphosphate hydrolases"/>
    <property type="match status" value="1"/>
</dbReference>
<evidence type="ECO:0000313" key="5">
    <source>
        <dbReference type="EMBL" id="PON21578.1"/>
    </source>
</evidence>
<dbReference type="InterPro" id="IPR056884">
    <property type="entry name" value="NPHP3-like_N"/>
</dbReference>
<dbReference type="Gene3D" id="1.20.5.340">
    <property type="match status" value="6"/>
</dbReference>
<dbReference type="RefSeq" id="XP_018665721.1">
    <property type="nucleotide sequence ID" value="XM_018800889.1"/>
</dbReference>
<protein>
    <submittedName>
        <fullName evidence="5">Uncharacterized protein</fullName>
    </submittedName>
</protein>
<evidence type="ECO:0000256" key="1">
    <source>
        <dbReference type="ARBA" id="ARBA00022737"/>
    </source>
</evidence>
<dbReference type="SMART" id="SM00248">
    <property type="entry name" value="ANK"/>
    <property type="match status" value="6"/>
</dbReference>
<dbReference type="PROSITE" id="PS50297">
    <property type="entry name" value="ANK_REP_REGION"/>
    <property type="match status" value="3"/>
</dbReference>
<dbReference type="EMBL" id="JPDN02000048">
    <property type="protein sequence ID" value="PON21578.1"/>
    <property type="molecule type" value="Genomic_DNA"/>
</dbReference>
<comment type="caution">
    <text evidence="5">The sequence shown here is derived from an EMBL/GenBank/DDBJ whole genome shotgun (WGS) entry which is preliminary data.</text>
</comment>
<dbReference type="Pfam" id="PF22939">
    <property type="entry name" value="WHD_GPIID"/>
    <property type="match status" value="1"/>
</dbReference>
<dbReference type="Pfam" id="PF23397">
    <property type="entry name" value="DUF7104"/>
    <property type="match status" value="12"/>
</dbReference>
<dbReference type="STRING" id="398673.A0A2P4ZBA0"/>
<dbReference type="GeneID" id="29980972"/>
<reference evidence="5 6" key="1">
    <citation type="journal article" date="2016" name="Genome Announc.">
        <title>Draft Whole-Genome Sequence of Trichoderma gamsii T6085, a Promising Biocontrol Agent of Fusarium Head Blight on Wheat.</title>
        <authorList>
            <person name="Baroncelli R."/>
            <person name="Zapparata A."/>
            <person name="Piaggeschi G."/>
            <person name="Sarrocco S."/>
            <person name="Vannacci G."/>
        </authorList>
    </citation>
    <scope>NUCLEOTIDE SEQUENCE [LARGE SCALE GENOMIC DNA]</scope>
    <source>
        <strain evidence="5 6">T6085</strain>
    </source>
</reference>
<organism evidence="5 6">
    <name type="scientific">Trichoderma gamsii</name>
    <dbReference type="NCBI Taxonomy" id="398673"/>
    <lineage>
        <taxon>Eukaryota</taxon>
        <taxon>Fungi</taxon>
        <taxon>Dikarya</taxon>
        <taxon>Ascomycota</taxon>
        <taxon>Pezizomycotina</taxon>
        <taxon>Sordariomycetes</taxon>
        <taxon>Hypocreomycetidae</taxon>
        <taxon>Hypocreales</taxon>
        <taxon>Hypocreaceae</taxon>
        <taxon>Trichoderma</taxon>
    </lineage>
</organism>
<keyword evidence="1" id="KW-0677">Repeat</keyword>
<dbReference type="PROSITE" id="PS50088">
    <property type="entry name" value="ANK_REPEAT"/>
    <property type="match status" value="3"/>
</dbReference>
<proteinExistence type="predicted"/>
<keyword evidence="6" id="KW-1185">Reference proteome</keyword>
<dbReference type="InterPro" id="IPR036770">
    <property type="entry name" value="Ankyrin_rpt-contain_sf"/>
</dbReference>
<dbReference type="SUPFAM" id="SSF48403">
    <property type="entry name" value="Ankyrin repeat"/>
    <property type="match status" value="1"/>
</dbReference>
<accession>A0A2P4ZBA0</accession>
<feature type="domain" description="Nephrocystin 3-like N-terminal" evidence="4">
    <location>
        <begin position="70"/>
        <end position="236"/>
    </location>
</feature>